<evidence type="ECO:0000256" key="5">
    <source>
        <dbReference type="ARBA" id="ARBA00023315"/>
    </source>
</evidence>
<evidence type="ECO:0000256" key="3">
    <source>
        <dbReference type="ARBA" id="ARBA00022679"/>
    </source>
</evidence>
<accession>A0ABV8QXD4</accession>
<evidence type="ECO:0000256" key="6">
    <source>
        <dbReference type="SAM" id="Phobius"/>
    </source>
</evidence>
<organism evidence="8 9">
    <name type="scientific">Ferruginibacter yonginensis</name>
    <dbReference type="NCBI Taxonomy" id="1310416"/>
    <lineage>
        <taxon>Bacteria</taxon>
        <taxon>Pseudomonadati</taxon>
        <taxon>Bacteroidota</taxon>
        <taxon>Chitinophagia</taxon>
        <taxon>Chitinophagales</taxon>
        <taxon>Chitinophagaceae</taxon>
        <taxon>Ferruginibacter</taxon>
    </lineage>
</organism>
<dbReference type="PANTHER" id="PTHR10434:SF64">
    <property type="entry name" value="1-ACYL-SN-GLYCEROL-3-PHOSPHATE ACYLTRANSFERASE-RELATED"/>
    <property type="match status" value="1"/>
</dbReference>
<evidence type="ECO:0000256" key="1">
    <source>
        <dbReference type="ARBA" id="ARBA00005189"/>
    </source>
</evidence>
<dbReference type="CDD" id="cd07989">
    <property type="entry name" value="LPLAT_AGPAT-like"/>
    <property type="match status" value="1"/>
</dbReference>
<dbReference type="Proteomes" id="UP001595907">
    <property type="component" value="Unassembled WGS sequence"/>
</dbReference>
<keyword evidence="6" id="KW-0812">Transmembrane</keyword>
<evidence type="ECO:0000313" key="8">
    <source>
        <dbReference type="EMBL" id="MFC4263624.1"/>
    </source>
</evidence>
<feature type="domain" description="Phospholipid/glycerol acyltransferase" evidence="7">
    <location>
        <begin position="76"/>
        <end position="191"/>
    </location>
</feature>
<dbReference type="SMART" id="SM00563">
    <property type="entry name" value="PlsC"/>
    <property type="match status" value="1"/>
</dbReference>
<dbReference type="InterPro" id="IPR002123">
    <property type="entry name" value="Plipid/glycerol_acylTrfase"/>
</dbReference>
<evidence type="ECO:0000313" key="9">
    <source>
        <dbReference type="Proteomes" id="UP001595907"/>
    </source>
</evidence>
<name>A0ABV8QXD4_9BACT</name>
<keyword evidence="6" id="KW-0472">Membrane</keyword>
<evidence type="ECO:0000256" key="2">
    <source>
        <dbReference type="ARBA" id="ARBA00022516"/>
    </source>
</evidence>
<keyword evidence="6" id="KW-1133">Transmembrane helix</keyword>
<dbReference type="SUPFAM" id="SSF69593">
    <property type="entry name" value="Glycerol-3-phosphate (1)-acyltransferase"/>
    <property type="match status" value="1"/>
</dbReference>
<dbReference type="RefSeq" id="WP_379710456.1">
    <property type="nucleotide sequence ID" value="NZ_JBHSCZ010000003.1"/>
</dbReference>
<sequence>MKKVVQYLYSLYVLLIFIIVMLAIFPFVIIASLFGKITGGNIIYTLCRLWADVALFCWGISHKNIFEAPKVTNTAAIFVFNHCSYIDIPFLLKAFRKQPIRILAKAEMAKVPIFGYIYKKATVMVDRSSEAARQQSVAILKKVLAQNISVVLAPEGTFNMSHLPLKSFYNGAFKIAVETNTVIQPVLFLDAYDRLHYNSIFSMTPGISRAVFLEPIQPGNDVEALKQQVYIAMENALIKYQASWIK</sequence>
<dbReference type="GO" id="GO:0016746">
    <property type="term" value="F:acyltransferase activity"/>
    <property type="evidence" value="ECO:0007669"/>
    <property type="project" value="UniProtKB-KW"/>
</dbReference>
<reference evidence="9" key="1">
    <citation type="journal article" date="2019" name="Int. J. Syst. Evol. Microbiol.">
        <title>The Global Catalogue of Microorganisms (GCM) 10K type strain sequencing project: providing services to taxonomists for standard genome sequencing and annotation.</title>
        <authorList>
            <consortium name="The Broad Institute Genomics Platform"/>
            <consortium name="The Broad Institute Genome Sequencing Center for Infectious Disease"/>
            <person name="Wu L."/>
            <person name="Ma J."/>
        </authorList>
    </citation>
    <scope>NUCLEOTIDE SEQUENCE [LARGE SCALE GENOMIC DNA]</scope>
    <source>
        <strain evidence="9">CECT 8289</strain>
    </source>
</reference>
<feature type="transmembrane region" description="Helical" evidence="6">
    <location>
        <begin position="12"/>
        <end position="35"/>
    </location>
</feature>
<proteinExistence type="predicted"/>
<evidence type="ECO:0000256" key="4">
    <source>
        <dbReference type="ARBA" id="ARBA00023098"/>
    </source>
</evidence>
<keyword evidence="2" id="KW-0444">Lipid biosynthesis</keyword>
<keyword evidence="9" id="KW-1185">Reference proteome</keyword>
<dbReference type="PANTHER" id="PTHR10434">
    <property type="entry name" value="1-ACYL-SN-GLYCEROL-3-PHOSPHATE ACYLTRANSFERASE"/>
    <property type="match status" value="1"/>
</dbReference>
<keyword evidence="4" id="KW-0443">Lipid metabolism</keyword>
<comment type="pathway">
    <text evidence="1">Lipid metabolism.</text>
</comment>
<gene>
    <name evidence="8" type="ORF">ACFOWM_12085</name>
</gene>
<comment type="caution">
    <text evidence="8">The sequence shown here is derived from an EMBL/GenBank/DDBJ whole genome shotgun (WGS) entry which is preliminary data.</text>
</comment>
<evidence type="ECO:0000259" key="7">
    <source>
        <dbReference type="SMART" id="SM00563"/>
    </source>
</evidence>
<keyword evidence="3" id="KW-0808">Transferase</keyword>
<dbReference type="EMBL" id="JBHSCZ010000003">
    <property type="protein sequence ID" value="MFC4263624.1"/>
    <property type="molecule type" value="Genomic_DNA"/>
</dbReference>
<keyword evidence="5 8" id="KW-0012">Acyltransferase</keyword>
<protein>
    <submittedName>
        <fullName evidence="8">Lysophospholipid acyltransferase family protein</fullName>
    </submittedName>
</protein>
<dbReference type="Pfam" id="PF01553">
    <property type="entry name" value="Acyltransferase"/>
    <property type="match status" value="1"/>
</dbReference>